<dbReference type="Pfam" id="PF12652">
    <property type="entry name" value="CotJB"/>
    <property type="match status" value="1"/>
</dbReference>
<dbReference type="AlphaFoldDB" id="A0A4R1N745"/>
<evidence type="ECO:0000313" key="3">
    <source>
        <dbReference type="Proteomes" id="UP000294545"/>
    </source>
</evidence>
<proteinExistence type="predicted"/>
<reference evidence="2 3" key="1">
    <citation type="submission" date="2019-03" db="EMBL/GenBank/DDBJ databases">
        <title>Genomic Encyclopedia of Type Strains, Phase IV (KMG-IV): sequencing the most valuable type-strain genomes for metagenomic binning, comparative biology and taxonomic classification.</title>
        <authorList>
            <person name="Goeker M."/>
        </authorList>
    </citation>
    <scope>NUCLEOTIDE SEQUENCE [LARGE SCALE GENOMIC DNA]</scope>
    <source>
        <strain evidence="2 3">DSM 24176</strain>
    </source>
</reference>
<dbReference type="InterPro" id="IPR024207">
    <property type="entry name" value="CotJB_dom"/>
</dbReference>
<gene>
    <name evidence="2" type="ORF">EDC19_0895</name>
</gene>
<feature type="domain" description="Protein CotJB" evidence="1">
    <location>
        <begin position="6"/>
        <end position="80"/>
    </location>
</feature>
<comment type="caution">
    <text evidence="2">The sequence shown here is derived from an EMBL/GenBank/DDBJ whole genome shotgun (WGS) entry which is preliminary data.</text>
</comment>
<name>A0A4R1N745_9FIRM</name>
<dbReference type="Proteomes" id="UP000294545">
    <property type="component" value="Unassembled WGS sequence"/>
</dbReference>
<dbReference type="EMBL" id="SMGQ01000011">
    <property type="protein sequence ID" value="TCK98473.1"/>
    <property type="molecule type" value="Genomic_DNA"/>
</dbReference>
<keyword evidence="2" id="KW-0167">Capsid protein</keyword>
<dbReference type="RefSeq" id="WP_132281106.1">
    <property type="nucleotide sequence ID" value="NZ_SMGQ01000011.1"/>
</dbReference>
<keyword evidence="2" id="KW-0946">Virion</keyword>
<dbReference type="OrthoDB" id="9804099at2"/>
<dbReference type="InterPro" id="IPR016571">
    <property type="entry name" value="Spore_coat_assembly_CotJB"/>
</dbReference>
<dbReference type="PIRSF" id="PIRSF010606">
    <property type="entry name" value="Spore_coat_CotJB"/>
    <property type="match status" value="1"/>
</dbReference>
<protein>
    <submittedName>
        <fullName evidence="2">Spore coat protein JB</fullName>
    </submittedName>
</protein>
<keyword evidence="3" id="KW-1185">Reference proteome</keyword>
<sequence length="82" mass="9734">MNKPMLLRDIQELEFAAIDLNLFLDTHPDCEKALMDYNAISKELKRKKQMYEMHYGPLTNFGESPSPFPFAWIDSPWPWENK</sequence>
<evidence type="ECO:0000259" key="1">
    <source>
        <dbReference type="Pfam" id="PF12652"/>
    </source>
</evidence>
<organism evidence="2 3">
    <name type="scientific">Natranaerovirga hydrolytica</name>
    <dbReference type="NCBI Taxonomy" id="680378"/>
    <lineage>
        <taxon>Bacteria</taxon>
        <taxon>Bacillati</taxon>
        <taxon>Bacillota</taxon>
        <taxon>Clostridia</taxon>
        <taxon>Lachnospirales</taxon>
        <taxon>Natranaerovirgaceae</taxon>
        <taxon>Natranaerovirga</taxon>
    </lineage>
</organism>
<accession>A0A4R1N745</accession>
<evidence type="ECO:0000313" key="2">
    <source>
        <dbReference type="EMBL" id="TCK98473.1"/>
    </source>
</evidence>